<evidence type="ECO:0000256" key="4">
    <source>
        <dbReference type="ARBA" id="ARBA00022833"/>
    </source>
</evidence>
<dbReference type="NCBIfam" id="NF006850">
    <property type="entry name" value="PRK09358.1-6"/>
    <property type="match status" value="1"/>
</dbReference>
<sequence length="293" mass="32895">MDLVDALPKAELHVHLEGTLEPEQMMYLAQRNNVLDQIPYDSVEEVRKAYDFKDLQSFLDLYYAGCAVLLEQQDFYDLTWAYLERAHAEGVVHVEPFFDPQTHTQRNVPFGTAVKGVHAALKDAEAKWGMTSGIIICFLRHLGPEAALECLEEALLFKDMIMGVGLDSTEIGWPNKLFTEAFTRAKAEGFRLVAHAGEEGPAENVHQALALGVQRVDHGIHSLEDPDLLKQLAERRMPLTLCPLSNLKLKVYDGELQERMQELFGLGNLCITVNSDDPAYFGGYMSLQLTTEL</sequence>
<keyword evidence="4" id="KW-0862">Zinc</keyword>
<dbReference type="InterPro" id="IPR001365">
    <property type="entry name" value="A_deaminase_dom"/>
</dbReference>
<dbReference type="NCBIfam" id="TIGR01430">
    <property type="entry name" value="aden_deam"/>
    <property type="match status" value="1"/>
</dbReference>
<evidence type="ECO:0000313" key="7">
    <source>
        <dbReference type="EMBL" id="KAK9796712.1"/>
    </source>
</evidence>
<dbReference type="GO" id="GO:0043103">
    <property type="term" value="P:hypoxanthine salvage"/>
    <property type="evidence" value="ECO:0007669"/>
    <property type="project" value="TreeGrafter"/>
</dbReference>
<keyword evidence="3" id="KW-0378">Hydrolase</keyword>
<comment type="caution">
    <text evidence="7">The sequence shown here is derived from an EMBL/GenBank/DDBJ whole genome shotgun (WGS) entry which is preliminary data.</text>
</comment>
<dbReference type="EMBL" id="JALJOQ010000113">
    <property type="protein sequence ID" value="KAK9796712.1"/>
    <property type="molecule type" value="Genomic_DNA"/>
</dbReference>
<dbReference type="SUPFAM" id="SSF51556">
    <property type="entry name" value="Metallo-dependent hydrolases"/>
    <property type="match status" value="1"/>
</dbReference>
<dbReference type="Gene3D" id="3.20.20.140">
    <property type="entry name" value="Metal-dependent hydrolases"/>
    <property type="match status" value="1"/>
</dbReference>
<evidence type="ECO:0000259" key="6">
    <source>
        <dbReference type="Pfam" id="PF00962"/>
    </source>
</evidence>
<protein>
    <recommendedName>
        <fullName evidence="6">Adenosine deaminase domain-containing protein</fullName>
    </recommendedName>
</protein>
<dbReference type="InterPro" id="IPR028892">
    <property type="entry name" value="ADE"/>
</dbReference>
<dbReference type="GO" id="GO:0046872">
    <property type="term" value="F:metal ion binding"/>
    <property type="evidence" value="ECO:0007669"/>
    <property type="project" value="UniProtKB-KW"/>
</dbReference>
<keyword evidence="2" id="KW-0479">Metal-binding</keyword>
<dbReference type="InterPro" id="IPR006330">
    <property type="entry name" value="Ado/ade_deaminase"/>
</dbReference>
<evidence type="ECO:0000256" key="2">
    <source>
        <dbReference type="ARBA" id="ARBA00022723"/>
    </source>
</evidence>
<dbReference type="HAMAP" id="MF_01962">
    <property type="entry name" value="Adenine_deaminase"/>
    <property type="match status" value="1"/>
</dbReference>
<evidence type="ECO:0000256" key="3">
    <source>
        <dbReference type="ARBA" id="ARBA00022801"/>
    </source>
</evidence>
<name>A0AAW1NY64_9CHLO</name>
<dbReference type="GO" id="GO:0000034">
    <property type="term" value="F:adenine deaminase activity"/>
    <property type="evidence" value="ECO:0007669"/>
    <property type="project" value="InterPro"/>
</dbReference>
<dbReference type="PANTHER" id="PTHR43114">
    <property type="entry name" value="ADENINE DEAMINASE"/>
    <property type="match status" value="1"/>
</dbReference>
<gene>
    <name evidence="7" type="ORF">WJX73_009792</name>
</gene>
<dbReference type="GO" id="GO:0005829">
    <property type="term" value="C:cytosol"/>
    <property type="evidence" value="ECO:0007669"/>
    <property type="project" value="TreeGrafter"/>
</dbReference>
<dbReference type="Proteomes" id="UP001465755">
    <property type="component" value="Unassembled WGS sequence"/>
</dbReference>
<dbReference type="InterPro" id="IPR032466">
    <property type="entry name" value="Metal_Hydrolase"/>
</dbReference>
<evidence type="ECO:0000313" key="8">
    <source>
        <dbReference type="Proteomes" id="UP001465755"/>
    </source>
</evidence>
<evidence type="ECO:0000256" key="1">
    <source>
        <dbReference type="ARBA" id="ARBA00001947"/>
    </source>
</evidence>
<dbReference type="GO" id="GO:0006146">
    <property type="term" value="P:adenine catabolic process"/>
    <property type="evidence" value="ECO:0007669"/>
    <property type="project" value="InterPro"/>
</dbReference>
<keyword evidence="5" id="KW-0546">Nucleotide metabolism</keyword>
<evidence type="ECO:0000256" key="5">
    <source>
        <dbReference type="ARBA" id="ARBA00023080"/>
    </source>
</evidence>
<dbReference type="PANTHER" id="PTHR43114:SF6">
    <property type="entry name" value="ADENINE DEAMINASE"/>
    <property type="match status" value="1"/>
</dbReference>
<organism evidence="7 8">
    <name type="scientific">Symbiochloris irregularis</name>
    <dbReference type="NCBI Taxonomy" id="706552"/>
    <lineage>
        <taxon>Eukaryota</taxon>
        <taxon>Viridiplantae</taxon>
        <taxon>Chlorophyta</taxon>
        <taxon>core chlorophytes</taxon>
        <taxon>Trebouxiophyceae</taxon>
        <taxon>Trebouxiales</taxon>
        <taxon>Trebouxiaceae</taxon>
        <taxon>Symbiochloris</taxon>
    </lineage>
</organism>
<keyword evidence="8" id="KW-1185">Reference proteome</keyword>
<dbReference type="GO" id="GO:0009117">
    <property type="term" value="P:nucleotide metabolic process"/>
    <property type="evidence" value="ECO:0007669"/>
    <property type="project" value="UniProtKB-KW"/>
</dbReference>
<accession>A0AAW1NY64</accession>
<dbReference type="AlphaFoldDB" id="A0AAW1NY64"/>
<feature type="domain" description="Adenosine deaminase" evidence="6">
    <location>
        <begin position="8"/>
        <end position="289"/>
    </location>
</feature>
<proteinExistence type="inferred from homology"/>
<comment type="cofactor">
    <cofactor evidence="1">
        <name>Zn(2+)</name>
        <dbReference type="ChEBI" id="CHEBI:29105"/>
    </cofactor>
</comment>
<reference evidence="7 8" key="1">
    <citation type="journal article" date="2024" name="Nat. Commun.">
        <title>Phylogenomics reveals the evolutionary origins of lichenization in chlorophyte algae.</title>
        <authorList>
            <person name="Puginier C."/>
            <person name="Libourel C."/>
            <person name="Otte J."/>
            <person name="Skaloud P."/>
            <person name="Haon M."/>
            <person name="Grisel S."/>
            <person name="Petersen M."/>
            <person name="Berrin J.G."/>
            <person name="Delaux P.M."/>
            <person name="Dal Grande F."/>
            <person name="Keller J."/>
        </authorList>
    </citation>
    <scope>NUCLEOTIDE SEQUENCE [LARGE SCALE GENOMIC DNA]</scope>
    <source>
        <strain evidence="7 8">SAG 2036</strain>
    </source>
</reference>
<dbReference type="Pfam" id="PF00962">
    <property type="entry name" value="A_deaminase"/>
    <property type="match status" value="1"/>
</dbReference>